<feature type="region of interest" description="Disordered" evidence="1">
    <location>
        <begin position="146"/>
        <end position="174"/>
    </location>
</feature>
<evidence type="ECO:0000256" key="1">
    <source>
        <dbReference type="SAM" id="MobiDB-lite"/>
    </source>
</evidence>
<sequence>MHLEGEFQVGAPVDRVWRFLLDPGALLSCLEDRHRFTPVDAQHFEGEVTSGIGVIRGTFHVTGTYVVREAPISLGLLLHGRGLGSTLDAEVQITLSDVDGLTTLRWRARTTLAGPVASFGERLFRGTVERKAMGFFENLRRRLERGEPFGPPLRSSPDLGTRSDPPVELPDGVP</sequence>
<evidence type="ECO:0000313" key="2">
    <source>
        <dbReference type="EMBL" id="EQD45760.1"/>
    </source>
</evidence>
<dbReference type="Pfam" id="PF06240">
    <property type="entry name" value="COXG"/>
    <property type="match status" value="1"/>
</dbReference>
<dbReference type="PANTHER" id="PTHR38588">
    <property type="entry name" value="BLL0334 PROTEIN"/>
    <property type="match status" value="1"/>
</dbReference>
<dbReference type="EMBL" id="AUZY01008486">
    <property type="protein sequence ID" value="EQD45760.1"/>
    <property type="molecule type" value="Genomic_DNA"/>
</dbReference>
<proteinExistence type="predicted"/>
<gene>
    <name evidence="2" type="ORF">B1B_12915</name>
</gene>
<reference evidence="2" key="1">
    <citation type="submission" date="2013-08" db="EMBL/GenBank/DDBJ databases">
        <authorList>
            <person name="Mendez C."/>
            <person name="Richter M."/>
            <person name="Ferrer M."/>
            <person name="Sanchez J."/>
        </authorList>
    </citation>
    <scope>NUCLEOTIDE SEQUENCE</scope>
</reference>
<name>T1AUN3_9ZZZZ</name>
<dbReference type="InterPro" id="IPR023393">
    <property type="entry name" value="START-like_dom_sf"/>
</dbReference>
<protein>
    <submittedName>
        <fullName evidence="2">Carbon monoxide dehydrogenase subunit G</fullName>
    </submittedName>
</protein>
<comment type="caution">
    <text evidence="2">The sequence shown here is derived from an EMBL/GenBank/DDBJ whole genome shotgun (WGS) entry which is preliminary data.</text>
</comment>
<dbReference type="SUPFAM" id="SSF55961">
    <property type="entry name" value="Bet v1-like"/>
    <property type="match status" value="1"/>
</dbReference>
<dbReference type="InterPro" id="IPR010419">
    <property type="entry name" value="CO_DH_gsu"/>
</dbReference>
<accession>T1AUN3</accession>
<reference evidence="2" key="2">
    <citation type="journal article" date="2014" name="ISME J.">
        <title>Microbial stratification in low pH oxic and suboxic macroscopic growths along an acid mine drainage.</title>
        <authorList>
            <person name="Mendez-Garcia C."/>
            <person name="Mesa V."/>
            <person name="Sprenger R.R."/>
            <person name="Richter M."/>
            <person name="Diez M.S."/>
            <person name="Solano J."/>
            <person name="Bargiela R."/>
            <person name="Golyshina O.V."/>
            <person name="Manteca A."/>
            <person name="Ramos J.L."/>
            <person name="Gallego J.R."/>
            <person name="Llorente I."/>
            <person name="Martins Dos Santos V.A."/>
            <person name="Jensen O.N."/>
            <person name="Pelaez A.I."/>
            <person name="Sanchez J."/>
            <person name="Ferrer M."/>
        </authorList>
    </citation>
    <scope>NUCLEOTIDE SEQUENCE</scope>
</reference>
<organism evidence="2">
    <name type="scientific">mine drainage metagenome</name>
    <dbReference type="NCBI Taxonomy" id="410659"/>
    <lineage>
        <taxon>unclassified sequences</taxon>
        <taxon>metagenomes</taxon>
        <taxon>ecological metagenomes</taxon>
    </lineage>
</organism>
<dbReference type="PANTHER" id="PTHR38588:SF1">
    <property type="entry name" value="BLL0334 PROTEIN"/>
    <property type="match status" value="1"/>
</dbReference>
<dbReference type="Gene3D" id="3.30.530.20">
    <property type="match status" value="1"/>
</dbReference>
<dbReference type="AlphaFoldDB" id="T1AUN3"/>